<organism evidence="4 5">
    <name type="scientific">Datura stramonium</name>
    <name type="common">Jimsonweed</name>
    <name type="synonym">Common thornapple</name>
    <dbReference type="NCBI Taxonomy" id="4076"/>
    <lineage>
        <taxon>Eukaryota</taxon>
        <taxon>Viridiplantae</taxon>
        <taxon>Streptophyta</taxon>
        <taxon>Embryophyta</taxon>
        <taxon>Tracheophyta</taxon>
        <taxon>Spermatophyta</taxon>
        <taxon>Magnoliopsida</taxon>
        <taxon>eudicotyledons</taxon>
        <taxon>Gunneridae</taxon>
        <taxon>Pentapetalae</taxon>
        <taxon>asterids</taxon>
        <taxon>lamiids</taxon>
        <taxon>Solanales</taxon>
        <taxon>Solanaceae</taxon>
        <taxon>Solanoideae</taxon>
        <taxon>Datureae</taxon>
        <taxon>Datura</taxon>
    </lineage>
</organism>
<sequence length="615" mass="66238">MLILPIGVVFLLKVSGMQFSPVLSAGVSGEDVSDIHASSDRQITSALDGAVAVDAGGGGVGKSQNSSSNSNSSNKNKVKNGTNSNGFIPNSSSSSHLASNGVVNVRSAGASVAGSSSDDHRKDQVLWACFDRLELMQPIPAKSDGREGYKKSHPLLLVVACDDTKDSAPAKTGRDGFVELREGSIIHSPTLSTVLVSAWNKFVMLHHPVPQLGGQGVTGVNIGYGPMAVGPRWLAYASNNPLLSNTGRLSPQSLSPSPGVSPSTSPGNGNLTMVVYIIFPGQSAVFLAPTPAPITLSVVNRIKNVNSGWLNTVSNAASSAAGKGDIGVKVDPIQWWDVCRRADWPEREECIHGITLGGREAPDMVMGESLSEDDDTGEKDSAKLCDRSHWYLSNAEVQLKSGRIPIWQKSKIYFCTMILSGCEEQDISRSLLQGRLRIEKIPVNEDLRSKWSDDSSSTGKEKSADTTGTSREDSFSEKSFPSGSSQVPGLHEVGLGPISFWAIFSRRLLWASTNNELNEFTELVADMDSSGSPCNKRAEMMMGKVMICWEVCLTSLKKLPLVICRLMPDSDSRVVPAYLISVTFSNAGSRNWPIQWNIAYMPWNRAEHFEKKSTD</sequence>
<reference evidence="4 5" key="1">
    <citation type="journal article" date="2021" name="BMC Genomics">
        <title>Datura genome reveals duplications of psychoactive alkaloid biosynthetic genes and high mutation rate following tissue culture.</title>
        <authorList>
            <person name="Rajewski A."/>
            <person name="Carter-House D."/>
            <person name="Stajich J."/>
            <person name="Litt A."/>
        </authorList>
    </citation>
    <scope>NUCLEOTIDE SEQUENCE [LARGE SCALE GENOMIC DNA]</scope>
    <source>
        <strain evidence="4">AR-01</strain>
    </source>
</reference>
<feature type="signal peptide" evidence="2">
    <location>
        <begin position="1"/>
        <end position="16"/>
    </location>
</feature>
<dbReference type="EMBL" id="JACEIK010000273">
    <property type="protein sequence ID" value="MCD7453901.1"/>
    <property type="molecule type" value="Genomic_DNA"/>
</dbReference>
<evidence type="ECO:0000259" key="3">
    <source>
        <dbReference type="Pfam" id="PF12490"/>
    </source>
</evidence>
<comment type="caution">
    <text evidence="4">The sequence shown here is derived from an EMBL/GenBank/DDBJ whole genome shotgun (WGS) entry which is preliminary data.</text>
</comment>
<accession>A0ABS8S458</accession>
<proteinExistence type="predicted"/>
<gene>
    <name evidence="4" type="ORF">HAX54_022607</name>
</gene>
<feature type="region of interest" description="Disordered" evidence="1">
    <location>
        <begin position="57"/>
        <end position="94"/>
    </location>
</feature>
<evidence type="ECO:0000256" key="1">
    <source>
        <dbReference type="SAM" id="MobiDB-lite"/>
    </source>
</evidence>
<feature type="domain" description="BCAS3" evidence="3">
    <location>
        <begin position="325"/>
        <end position="450"/>
    </location>
</feature>
<name>A0ABS8S458_DATST</name>
<evidence type="ECO:0000313" key="5">
    <source>
        <dbReference type="Proteomes" id="UP000823775"/>
    </source>
</evidence>
<keyword evidence="5" id="KW-1185">Reference proteome</keyword>
<feature type="chain" id="PRO_5046466266" description="BCAS3 domain-containing protein" evidence="2">
    <location>
        <begin position="17"/>
        <end position="615"/>
    </location>
</feature>
<keyword evidence="2" id="KW-0732">Signal</keyword>
<feature type="compositionally biased region" description="Basic and acidic residues" evidence="1">
    <location>
        <begin position="448"/>
        <end position="476"/>
    </location>
</feature>
<evidence type="ECO:0000313" key="4">
    <source>
        <dbReference type="EMBL" id="MCD7453901.1"/>
    </source>
</evidence>
<evidence type="ECO:0000256" key="2">
    <source>
        <dbReference type="SAM" id="SignalP"/>
    </source>
</evidence>
<dbReference type="PANTHER" id="PTHR13268">
    <property type="entry name" value="BREAST CARCINOMA AMPLIFIED SEQUENCE 3"/>
    <property type="match status" value="1"/>
</dbReference>
<dbReference type="PANTHER" id="PTHR13268:SF0">
    <property type="entry name" value="BCAS3 MICROTUBULE ASSOCIATED CELL MIGRATION FACTOR"/>
    <property type="match status" value="1"/>
</dbReference>
<feature type="compositionally biased region" description="Low complexity" evidence="1">
    <location>
        <begin position="62"/>
        <end position="94"/>
    </location>
</feature>
<protein>
    <recommendedName>
        <fullName evidence="3">BCAS3 domain-containing protein</fullName>
    </recommendedName>
</protein>
<dbReference type="Pfam" id="PF12490">
    <property type="entry name" value="BCAS3"/>
    <property type="match status" value="1"/>
</dbReference>
<dbReference type="InterPro" id="IPR022175">
    <property type="entry name" value="BCAS3_dom"/>
</dbReference>
<feature type="region of interest" description="Disordered" evidence="1">
    <location>
        <begin position="448"/>
        <end position="486"/>
    </location>
</feature>
<dbReference type="Proteomes" id="UP000823775">
    <property type="component" value="Unassembled WGS sequence"/>
</dbReference>
<dbReference type="InterPro" id="IPR045142">
    <property type="entry name" value="BCAS3-like"/>
</dbReference>